<evidence type="ECO:0000256" key="6">
    <source>
        <dbReference type="ARBA" id="ARBA00023242"/>
    </source>
</evidence>
<feature type="region of interest" description="Disordered" evidence="7">
    <location>
        <begin position="176"/>
        <end position="211"/>
    </location>
</feature>
<evidence type="ECO:0000256" key="7">
    <source>
        <dbReference type="SAM" id="MobiDB-lite"/>
    </source>
</evidence>
<feature type="compositionally biased region" description="Gly residues" evidence="7">
    <location>
        <begin position="1"/>
        <end position="11"/>
    </location>
</feature>
<feature type="domain" description="Transcriptional coactivator p15 (PC4) C-terminal" evidence="8">
    <location>
        <begin position="70"/>
        <end position="106"/>
    </location>
</feature>
<evidence type="ECO:0000259" key="8">
    <source>
        <dbReference type="Pfam" id="PF02229"/>
    </source>
</evidence>
<sequence>MAGFKRGGARGGSAFKKTFPKKRSSPDADDDNAARASKKTKAGDDNDDDSVPVVPELKTDDNGDAYVSLNTSGKRRVTVSDFNKSTLVSIREYYVTDSGETKPGKKVCADDLRCFDPVFPSTCLDDDRFTDGHCTQGISLTIDQYNALLASAPLIESALAKKDIQVVRPDYEADLGAKIGEHEKEEEENEERDDEKTAKKEEDEDDDDDEE</sequence>
<dbReference type="EMBL" id="PDXA01000028">
    <property type="protein sequence ID" value="RYN46848.1"/>
    <property type="molecule type" value="Genomic_DNA"/>
</dbReference>
<evidence type="ECO:0000313" key="9">
    <source>
        <dbReference type="EMBL" id="RYN46848.1"/>
    </source>
</evidence>
<evidence type="ECO:0000256" key="4">
    <source>
        <dbReference type="ARBA" id="ARBA00023125"/>
    </source>
</evidence>
<dbReference type="GO" id="GO:0060261">
    <property type="term" value="P:positive regulation of transcription initiation by RNA polymerase II"/>
    <property type="evidence" value="ECO:0007669"/>
    <property type="project" value="InterPro"/>
</dbReference>
<dbReference type="InterPro" id="IPR045125">
    <property type="entry name" value="Sub1/Tcp4-like"/>
</dbReference>
<evidence type="ECO:0000256" key="1">
    <source>
        <dbReference type="ARBA" id="ARBA00004123"/>
    </source>
</evidence>
<keyword evidence="4" id="KW-0238">DNA-binding</keyword>
<reference evidence="10" key="1">
    <citation type="journal article" date="2019" name="bioRxiv">
        <title>Genomics, evolutionary history and diagnostics of the Alternaria alternata species group including apple and Asian pear pathotypes.</title>
        <authorList>
            <person name="Armitage A.D."/>
            <person name="Cockerton H.M."/>
            <person name="Sreenivasaprasad S."/>
            <person name="Woodhall J.W."/>
            <person name="Lane C.R."/>
            <person name="Harrison R.J."/>
            <person name="Clarkson J.P."/>
        </authorList>
    </citation>
    <scope>NUCLEOTIDE SEQUENCE [LARGE SCALE GENOMIC DNA]</scope>
    <source>
        <strain evidence="10">FERA 1082</strain>
    </source>
</reference>
<dbReference type="SUPFAM" id="SSF54447">
    <property type="entry name" value="ssDNA-binding transcriptional regulator domain"/>
    <property type="match status" value="1"/>
</dbReference>
<dbReference type="InterPro" id="IPR009044">
    <property type="entry name" value="ssDNA-bd_transcriptional_reg"/>
</dbReference>
<protein>
    <recommendedName>
        <fullName evidence="8">Transcriptional coactivator p15 (PC4) C-terminal domain-containing protein</fullName>
    </recommendedName>
</protein>
<dbReference type="Pfam" id="PF02229">
    <property type="entry name" value="PC4"/>
    <property type="match status" value="1"/>
</dbReference>
<name>A0A4Q4MBK8_9PLEO</name>
<comment type="subcellular location">
    <subcellularLocation>
        <location evidence="1">Nucleus</location>
    </subcellularLocation>
</comment>
<dbReference type="AlphaFoldDB" id="A0A4Q4MBK8"/>
<dbReference type="GO" id="GO:0003677">
    <property type="term" value="F:DNA binding"/>
    <property type="evidence" value="ECO:0007669"/>
    <property type="project" value="UniProtKB-KW"/>
</dbReference>
<dbReference type="GO" id="GO:0003713">
    <property type="term" value="F:transcription coactivator activity"/>
    <property type="evidence" value="ECO:0007669"/>
    <property type="project" value="InterPro"/>
</dbReference>
<keyword evidence="6" id="KW-0539">Nucleus</keyword>
<feature type="compositionally biased region" description="Acidic residues" evidence="7">
    <location>
        <begin position="184"/>
        <end position="193"/>
    </location>
</feature>
<keyword evidence="5" id="KW-0804">Transcription</keyword>
<dbReference type="InterPro" id="IPR003173">
    <property type="entry name" value="PC4_C"/>
</dbReference>
<evidence type="ECO:0000256" key="5">
    <source>
        <dbReference type="ARBA" id="ARBA00023163"/>
    </source>
</evidence>
<dbReference type="PANTHER" id="PTHR13215">
    <property type="entry name" value="RNA POLYMERASE II TRANSCRIPTIONAL COACTIVATOR"/>
    <property type="match status" value="1"/>
</dbReference>
<evidence type="ECO:0000256" key="3">
    <source>
        <dbReference type="ARBA" id="ARBA00023015"/>
    </source>
</evidence>
<feature type="region of interest" description="Disordered" evidence="7">
    <location>
        <begin position="1"/>
        <end position="64"/>
    </location>
</feature>
<comment type="caution">
    <text evidence="9">The sequence shown here is derived from an EMBL/GenBank/DDBJ whole genome shotgun (WGS) entry which is preliminary data.</text>
</comment>
<evidence type="ECO:0000256" key="2">
    <source>
        <dbReference type="ARBA" id="ARBA00009001"/>
    </source>
</evidence>
<proteinExistence type="inferred from homology"/>
<gene>
    <name evidence="9" type="ORF">AA0114_g8125</name>
</gene>
<organism evidence="9 10">
    <name type="scientific">Alternaria tenuissima</name>
    <dbReference type="NCBI Taxonomy" id="119927"/>
    <lineage>
        <taxon>Eukaryota</taxon>
        <taxon>Fungi</taxon>
        <taxon>Dikarya</taxon>
        <taxon>Ascomycota</taxon>
        <taxon>Pezizomycotina</taxon>
        <taxon>Dothideomycetes</taxon>
        <taxon>Pleosporomycetidae</taxon>
        <taxon>Pleosporales</taxon>
        <taxon>Pleosporineae</taxon>
        <taxon>Pleosporaceae</taxon>
        <taxon>Alternaria</taxon>
        <taxon>Alternaria sect. Alternaria</taxon>
        <taxon>Alternaria alternata complex</taxon>
    </lineage>
</organism>
<accession>A0A4Q4MBK8</accession>
<dbReference type="Proteomes" id="UP000292402">
    <property type="component" value="Unassembled WGS sequence"/>
</dbReference>
<dbReference type="GO" id="GO:0005634">
    <property type="term" value="C:nucleus"/>
    <property type="evidence" value="ECO:0007669"/>
    <property type="project" value="UniProtKB-SubCell"/>
</dbReference>
<evidence type="ECO:0000313" key="10">
    <source>
        <dbReference type="Proteomes" id="UP000292402"/>
    </source>
</evidence>
<keyword evidence="3" id="KW-0805">Transcription regulation</keyword>
<feature type="compositionally biased region" description="Acidic residues" evidence="7">
    <location>
        <begin position="202"/>
        <end position="211"/>
    </location>
</feature>
<comment type="similarity">
    <text evidence="2">Belongs to the transcriptional coactivator PC4 family.</text>
</comment>
<dbReference type="Gene3D" id="2.30.31.10">
    <property type="entry name" value="Transcriptional Coactivator Pc4, Chain A"/>
    <property type="match status" value="1"/>
</dbReference>